<proteinExistence type="predicted"/>
<feature type="domain" description="Solute-binding protein family 5" evidence="2">
    <location>
        <begin position="137"/>
        <end position="567"/>
    </location>
</feature>
<keyword evidence="4" id="KW-1185">Reference proteome</keyword>
<comment type="caution">
    <text evidence="3">The sequence shown here is derived from an EMBL/GenBank/DDBJ whole genome shotgun (WGS) entry which is preliminary data.</text>
</comment>
<dbReference type="PROSITE" id="PS01040">
    <property type="entry name" value="SBP_BACTERIAL_5"/>
    <property type="match status" value="1"/>
</dbReference>
<sequence>MSETEIDRRILLRNIAWGGGGMLLFGGCTPGAKSGATGKDSELPAVEGAEIVGDPGQFPKMFKESPEFAQQVAAGRLPAVAERIGQDPLVLKPIHEIGKYGGQIRRGFIGAADFQNANRFCSGPDNLLFWDKDRSHVVPNIARGFELSADRTELVVQLRRGMKWSDGHPFTADDILFWRDDIDLHDAFSRGSGTPKLRVRNKPVAIEKVGAHTVVYRSPAPYPILPELMAGITDVGGQAFAGPTGGGGFAPKHYLSRFHPKYTSEAAANAAAREAGFQNWTLHLKSLNSWALNPGLPTVTPWITRRPINNPPWELTANPYSIWVDTEGNQLPYIPTITMSQSKDIEVITVRVVSGQFDFQDRGLQVDKLPVLVQNEKRGDFTVHRAPGDSMDCAIRINLAYNKDAEVGELLRTADFRRALSLGIDRDQVNQTFFLGSGTPSATMAAKNSPYHPGAEWQLKWATYDVAQANQLLDRIGLSNKDEQGFRLRPSGNGRIRLNFQSANAQANFPAVGEMIRKQWVQLGIDVTNQTVAAALLSERSLTGDLMLFISNVATDDPFANPDTFLPTVPNNIAGMIGIPYAKWFVSGGKDGTEPPEPVRLLKDAMRLYQRGLEADKAARIPLGQELFRLHADQVWSIGIVGFGLITNGIYTAKNNLGNVPARVYNGNQVKTPVNTLPMTFYYR</sequence>
<comment type="subcellular location">
    <subcellularLocation>
        <location evidence="1">Cell membrane</location>
        <topology evidence="1">Lipid-anchor</topology>
    </subcellularLocation>
</comment>
<dbReference type="GO" id="GO:1904680">
    <property type="term" value="F:peptide transmembrane transporter activity"/>
    <property type="evidence" value="ECO:0007669"/>
    <property type="project" value="TreeGrafter"/>
</dbReference>
<dbReference type="GO" id="GO:0015833">
    <property type="term" value="P:peptide transport"/>
    <property type="evidence" value="ECO:0007669"/>
    <property type="project" value="TreeGrafter"/>
</dbReference>
<dbReference type="Gene3D" id="3.40.190.10">
    <property type="entry name" value="Periplasmic binding protein-like II"/>
    <property type="match status" value="1"/>
</dbReference>
<dbReference type="AlphaFoldDB" id="A0A7X6A4G6"/>
<dbReference type="GO" id="GO:0005886">
    <property type="term" value="C:plasma membrane"/>
    <property type="evidence" value="ECO:0007669"/>
    <property type="project" value="UniProtKB-SubCell"/>
</dbReference>
<dbReference type="PANTHER" id="PTHR30290">
    <property type="entry name" value="PERIPLASMIC BINDING COMPONENT OF ABC TRANSPORTER"/>
    <property type="match status" value="1"/>
</dbReference>
<dbReference type="InterPro" id="IPR006311">
    <property type="entry name" value="TAT_signal"/>
</dbReference>
<dbReference type="PROSITE" id="PS51318">
    <property type="entry name" value="TAT"/>
    <property type="match status" value="1"/>
</dbReference>
<dbReference type="SUPFAM" id="SSF53850">
    <property type="entry name" value="Periplasmic binding protein-like II"/>
    <property type="match status" value="1"/>
</dbReference>
<dbReference type="PANTHER" id="PTHR30290:SF62">
    <property type="entry name" value="OLIGOPEPTIDE ABC TRANSPORTER, PERIPLASMIC OLIGOPEPTIDE-BINDING PROTEIN"/>
    <property type="match status" value="1"/>
</dbReference>
<dbReference type="EMBL" id="JAASRO010000001">
    <property type="protein sequence ID" value="NIK61431.1"/>
    <property type="molecule type" value="Genomic_DNA"/>
</dbReference>
<reference evidence="3 4" key="1">
    <citation type="submission" date="2020-03" db="EMBL/GenBank/DDBJ databases">
        <title>Sequencing the genomes of 1000 actinobacteria strains.</title>
        <authorList>
            <person name="Klenk H.-P."/>
        </authorList>
    </citation>
    <scope>NUCLEOTIDE SEQUENCE [LARGE SCALE GENOMIC DNA]</scope>
    <source>
        <strain evidence="3 4">DSM 45490</strain>
    </source>
</reference>
<dbReference type="Gene3D" id="3.10.105.10">
    <property type="entry name" value="Dipeptide-binding Protein, Domain 3"/>
    <property type="match status" value="1"/>
</dbReference>
<evidence type="ECO:0000259" key="2">
    <source>
        <dbReference type="Pfam" id="PF00496"/>
    </source>
</evidence>
<evidence type="ECO:0000313" key="3">
    <source>
        <dbReference type="EMBL" id="NIK61431.1"/>
    </source>
</evidence>
<protein>
    <submittedName>
        <fullName evidence="3">Peptide/nickel transport system substrate-binding protein</fullName>
    </submittedName>
</protein>
<organism evidence="3 4">
    <name type="scientific">Kribbella shirazensis</name>
    <dbReference type="NCBI Taxonomy" id="1105143"/>
    <lineage>
        <taxon>Bacteria</taxon>
        <taxon>Bacillati</taxon>
        <taxon>Actinomycetota</taxon>
        <taxon>Actinomycetes</taxon>
        <taxon>Propionibacteriales</taxon>
        <taxon>Kribbellaceae</taxon>
        <taxon>Kribbella</taxon>
    </lineage>
</organism>
<dbReference type="InterPro" id="IPR023765">
    <property type="entry name" value="SBP_5_CS"/>
</dbReference>
<dbReference type="CDD" id="cd08500">
    <property type="entry name" value="PBP2_NikA_DppA_OppA_like_4"/>
    <property type="match status" value="1"/>
</dbReference>
<dbReference type="Pfam" id="PF00496">
    <property type="entry name" value="SBP_bac_5"/>
    <property type="match status" value="1"/>
</dbReference>
<dbReference type="RefSeq" id="WP_167215922.1">
    <property type="nucleotide sequence ID" value="NZ_JAASRO010000001.1"/>
</dbReference>
<name>A0A7X6A4G6_9ACTN</name>
<dbReference type="Proteomes" id="UP000555407">
    <property type="component" value="Unassembled WGS sequence"/>
</dbReference>
<dbReference type="InterPro" id="IPR039424">
    <property type="entry name" value="SBP_5"/>
</dbReference>
<evidence type="ECO:0000256" key="1">
    <source>
        <dbReference type="ARBA" id="ARBA00004193"/>
    </source>
</evidence>
<evidence type="ECO:0000313" key="4">
    <source>
        <dbReference type="Proteomes" id="UP000555407"/>
    </source>
</evidence>
<dbReference type="InterPro" id="IPR000914">
    <property type="entry name" value="SBP_5_dom"/>
</dbReference>
<gene>
    <name evidence="3" type="ORF">BJY22_007148</name>
</gene>
<accession>A0A7X6A4G6</accession>